<dbReference type="EMBL" id="PNYA01000004">
    <property type="protein sequence ID" value="PMS22079.1"/>
    <property type="molecule type" value="Genomic_DNA"/>
</dbReference>
<feature type="coiled-coil region" evidence="1">
    <location>
        <begin position="89"/>
        <end position="137"/>
    </location>
</feature>
<evidence type="ECO:0000313" key="3">
    <source>
        <dbReference type="EMBL" id="PMS22079.1"/>
    </source>
</evidence>
<evidence type="ECO:0000256" key="1">
    <source>
        <dbReference type="SAM" id="Coils"/>
    </source>
</evidence>
<dbReference type="AlphaFoldDB" id="A0A2N7VY44"/>
<evidence type="ECO:0000313" key="4">
    <source>
        <dbReference type="Proteomes" id="UP000235616"/>
    </source>
</evidence>
<reference evidence="3 4" key="1">
    <citation type="submission" date="2018-01" db="EMBL/GenBank/DDBJ databases">
        <title>Whole genome analyses suggest that Burkholderia sensu lato contains two further novel genera in the rhizoxinica-symbiotica group Mycetohabitans gen. nov., and Trinickia gen. nov.: implications for the evolution of diazotrophy and nodulation in the Burkholderiaceae.</title>
        <authorList>
            <person name="Estrada-de los Santos P."/>
            <person name="Palmer M."/>
            <person name="Chavez-Ramirez B."/>
            <person name="Beukes C."/>
            <person name="Steenkamp E.T."/>
            <person name="Hirsch A.M."/>
            <person name="Manyaka P."/>
            <person name="Maluk M."/>
            <person name="Lafos M."/>
            <person name="Crook M."/>
            <person name="Gross E."/>
            <person name="Simon M.F."/>
            <person name="Bueno dos Reis Junior F."/>
            <person name="Poole P.S."/>
            <person name="Venter S.N."/>
            <person name="James E.K."/>
        </authorList>
    </citation>
    <scope>NUCLEOTIDE SEQUENCE [LARGE SCALE GENOMIC DNA]</scope>
    <source>
        <strain evidence="3 4">GIMN1.004</strain>
    </source>
</reference>
<feature type="coiled-coil region" evidence="1">
    <location>
        <begin position="467"/>
        <end position="536"/>
    </location>
</feature>
<gene>
    <name evidence="3" type="ORF">C0Z18_06055</name>
</gene>
<evidence type="ECO:0000256" key="2">
    <source>
        <dbReference type="SAM" id="MobiDB-lite"/>
    </source>
</evidence>
<feature type="region of interest" description="Disordered" evidence="2">
    <location>
        <begin position="223"/>
        <end position="246"/>
    </location>
</feature>
<name>A0A2N7VY44_9BURK</name>
<keyword evidence="4" id="KW-1185">Reference proteome</keyword>
<feature type="region of interest" description="Disordered" evidence="2">
    <location>
        <begin position="1"/>
        <end position="29"/>
    </location>
</feature>
<organism evidence="3 4">
    <name type="scientific">Trinickia dabaoshanensis</name>
    <dbReference type="NCBI Taxonomy" id="564714"/>
    <lineage>
        <taxon>Bacteria</taxon>
        <taxon>Pseudomonadati</taxon>
        <taxon>Pseudomonadota</taxon>
        <taxon>Betaproteobacteria</taxon>
        <taxon>Burkholderiales</taxon>
        <taxon>Burkholderiaceae</taxon>
        <taxon>Trinickia</taxon>
    </lineage>
</organism>
<feature type="region of interest" description="Disordered" evidence="2">
    <location>
        <begin position="441"/>
        <end position="464"/>
    </location>
</feature>
<keyword evidence="1" id="KW-0175">Coiled coil</keyword>
<dbReference type="Proteomes" id="UP000235616">
    <property type="component" value="Unassembled WGS sequence"/>
</dbReference>
<comment type="caution">
    <text evidence="3">The sequence shown here is derived from an EMBL/GenBank/DDBJ whole genome shotgun (WGS) entry which is preliminary data.</text>
</comment>
<feature type="compositionally biased region" description="Low complexity" evidence="2">
    <location>
        <begin position="443"/>
        <end position="460"/>
    </location>
</feature>
<protein>
    <submittedName>
        <fullName evidence="3">Uncharacterized protein</fullName>
    </submittedName>
</protein>
<feature type="compositionally biased region" description="Low complexity" evidence="2">
    <location>
        <begin position="16"/>
        <end position="29"/>
    </location>
</feature>
<proteinExistence type="predicted"/>
<accession>A0A2N7VY44</accession>
<sequence>MRDLAPRTSTTGGAGPSMRGPASASRAPRAAMIDVPTALLSRGDDVKAVVALADTIGRLEAQLAVLKAPPAPNAQAAHPLSEAELTQAIRRLRASRELANGKLQELGAKCEEAREAVEQLNATLAGKEQRLEQLQREYDAALAPEPAVSAKKPPPSTDALIASANVNHGRMRQLSRQIESLSASREAAANEAKTMAGRAALRQAGEFSPLETVGDVSEDLQEKTAQWLRGDSRSSRRSARPPRDREFQASLTTAFERIAAHRGDPLEAARAFIRAASGTGLEGVGANIERMLAYDLGLSLRESNRDAHRGKLRGRINSVKRWLGQSPPQVTTRRIFEEIERAAVQMHSALRRDASITRFGDQVLSKPEIEVAAARLGDLSARLDRHHDAFAAMVGALEKHLVKSLEVDDALREEMAQRVAPHLDGYYGAKISALAAERKALGRPAAQPPRTRAAPDTPSTSRTGTHLEQLETRILRLQGEIPQYAAQHKSEFEHYASLSARHMSAADELEAIDGELAEHQNRLGDLRASRHEETKQRGARGGEAERIEGELEARWNTAIRSPDLHRIISPAALVRAIDVHFGQSPEQMRARLNRPGGTVSRTGTFSSRAGLLRAIADIANHELSKPNSALLARSEGELERIASGYAGGRVDALCNHGRAIGVGVRKSASGIVEMRTNTSQYSIQWERGTGARISHLHPWVSPY</sequence>